<protein>
    <submittedName>
        <fullName evidence="1">Protein CBG08207</fullName>
    </submittedName>
</protein>
<sequence>MPLYKYGIVITQIEKNDRTKWKVAMFDGSVEFHGREDIEDTIFNFPPEPGVSVKVKFENEEDEMPVAVSKCTEFEWIRDVEVVDSKAVIFAIVNLTQECLKQVHYEKDTDIPYYIIQNNDTDFRRIAIPKVLLDEELAKRTYLQRQNEPFIYRVGVCWDPFVLKGENTIHWRCYADFPMVPIFELYYREMTLPYISESMIYGVLEGIVIAENSMGVLYWTSGMGCAVLSNATLGSDLPPLGTVNYVLVKRCLKESSFGFPCFYELLPDTRPHGWERLKIIVDKKHGCIYVSQVLLKSAAIFQHHQIEARCEVVQMFERDGDEPILGMHVPHLGTVHRGLQPFLARISKGDKCDLRIEFQKECGSYVPVVRDICTVQDQFVKCRIVHISDEMQTYFAVPEPNQEYFQRIKEVIDFIAIPFRVMFCSKGLIVEKEELLMNCYTVQIRSVSKDHSFAEAVYVQEVLRFSKDPAYALFNGTVWLREMVTIRSSDDGNIEMLSNRLCQIVHDLSRLTEGKPVGTIIAIQAQFVLFQGTIPVFWVRSVAPTVHQLPRITLSLVTIQSSVENTPSEQNAVFSQLSSHFSRSTAASEIPDLPSESCKELEKRRGRSTSQCSNNTLTPDDVIATESWLASSASSMDTFILDSRDVTMDDEGQVITESQYDASSTISYCSTVSNASSFCSPNKKSAINVRKMSVHGSPPRRRLFGGTQGFRGSLGFGTSSLQTRNRPKMVKYGFRQLKTVTHHENILEDMAYRFRENRLMFAENERDALNSWFRQPFGRVTSTKKNLTSAIPVEVVSYKRDYDRKFRRYTSLVRFIVTDRTMNVCDASIVVPTGGNFPSMPKDFQLGDRYKVEHYSFATDVSRLDSLEFLFIIFQRMCRFGGFAYALNQLTFYPETPWESISNTRTRRNERGHEYLQFKTNVIRPCTPELLSDVFELWSCDRVPGYVIVEKKPELVSSMKCLEPMNADVEEEHVYSAMIEPLAGGPMEISSIIENLDEDEERMGFFVFWRLVVEFSEVVPTVPVPLFVSKKERYIPPANPPMRYAGTIPVEDYGMWKTMHINSVLAQEKMDKLRALGDPRIKMLEGPDLQPEVEVRKVDVDVRRDCMLKAMQDFRNHLPALQRDELCLFVFYDQFIDQLKKLEVLTDNYHPHQTKKRSYSLEVGLNYLTNILLDEDSYKAMHAMSDHVPLLTTLAECISMNTTYIKKTEPAMKMIRYFRKHKLSSFM</sequence>
<dbReference type="eggNOG" id="ENOG502TGGM">
    <property type="taxonomic scope" value="Eukaryota"/>
</dbReference>
<proteinExistence type="predicted"/>
<evidence type="ECO:0000313" key="3">
    <source>
        <dbReference type="WormBase" id="CBG08207"/>
    </source>
</evidence>
<evidence type="ECO:0000313" key="1">
    <source>
        <dbReference type="EMBL" id="CAP28080.2"/>
    </source>
</evidence>
<evidence type="ECO:0000313" key="2">
    <source>
        <dbReference type="Proteomes" id="UP000008549"/>
    </source>
</evidence>
<dbReference type="InterPro" id="IPR055899">
    <property type="entry name" value="DUF7476"/>
</dbReference>
<dbReference type="CTD" id="8581880"/>
<keyword evidence="2" id="KW-1185">Reference proteome</keyword>
<dbReference type="KEGG" id="cbr:CBG_08207"/>
<gene>
    <name evidence="1 3" type="ORF">CBG08207</name>
    <name evidence="1" type="ORF">CBG_08207</name>
</gene>
<dbReference type="OMA" id="HEWIRDV"/>
<dbReference type="FunCoup" id="A8X619">
    <property type="interactions" value="1396"/>
</dbReference>
<dbReference type="Pfam" id="PF24288">
    <property type="entry name" value="DUF7476"/>
    <property type="match status" value="1"/>
</dbReference>
<dbReference type="GeneID" id="8581880"/>
<dbReference type="Proteomes" id="UP000008549">
    <property type="component" value="Unassembled WGS sequence"/>
</dbReference>
<reference evidence="1 2" key="2">
    <citation type="journal article" date="2011" name="PLoS Genet.">
        <title>Caenorhabditis briggsae recombinant inbred line genotypes reveal inter-strain incompatibility and the evolution of recombination.</title>
        <authorList>
            <person name="Ross J.A."/>
            <person name="Koboldt D.C."/>
            <person name="Staisch J.E."/>
            <person name="Chamberlin H.M."/>
            <person name="Gupta B.P."/>
            <person name="Miller R.D."/>
            <person name="Baird S.E."/>
            <person name="Haag E.S."/>
        </authorList>
    </citation>
    <scope>NUCLEOTIDE SEQUENCE [LARGE SCALE GENOMIC DNA]</scope>
    <source>
        <strain evidence="1 2">AF16</strain>
    </source>
</reference>
<dbReference type="STRING" id="6238.A8X619"/>
<dbReference type="RefSeq" id="XP_045093708.1">
    <property type="nucleotide sequence ID" value="XM_045235910.1"/>
</dbReference>
<name>A8X619_CAEBR</name>
<dbReference type="AlphaFoldDB" id="A8X619"/>
<reference evidence="1 2" key="1">
    <citation type="journal article" date="2003" name="PLoS Biol.">
        <title>The genome sequence of Caenorhabditis briggsae: a platform for comparative genomics.</title>
        <authorList>
            <person name="Stein L.D."/>
            <person name="Bao Z."/>
            <person name="Blasiar D."/>
            <person name="Blumenthal T."/>
            <person name="Brent M.R."/>
            <person name="Chen N."/>
            <person name="Chinwalla A."/>
            <person name="Clarke L."/>
            <person name="Clee C."/>
            <person name="Coghlan A."/>
            <person name="Coulson A."/>
            <person name="D'Eustachio P."/>
            <person name="Fitch D.H."/>
            <person name="Fulton L.A."/>
            <person name="Fulton R.E."/>
            <person name="Griffiths-Jones S."/>
            <person name="Harris T.W."/>
            <person name="Hillier L.W."/>
            <person name="Kamath R."/>
            <person name="Kuwabara P.E."/>
            <person name="Mardis E.R."/>
            <person name="Marra M.A."/>
            <person name="Miner T.L."/>
            <person name="Minx P."/>
            <person name="Mullikin J.C."/>
            <person name="Plumb R.W."/>
            <person name="Rogers J."/>
            <person name="Schein J.E."/>
            <person name="Sohrmann M."/>
            <person name="Spieth J."/>
            <person name="Stajich J.E."/>
            <person name="Wei C."/>
            <person name="Willey D."/>
            <person name="Wilson R.K."/>
            <person name="Durbin R."/>
            <person name="Waterston R.H."/>
        </authorList>
    </citation>
    <scope>NUCLEOTIDE SEQUENCE [LARGE SCALE GENOMIC DNA]</scope>
    <source>
        <strain evidence="1 2">AF16</strain>
    </source>
</reference>
<dbReference type="InParanoid" id="A8X619"/>
<dbReference type="HOGENOM" id="CLU_268985_0_0_1"/>
<accession>A8X619</accession>
<organism evidence="1 2">
    <name type="scientific">Caenorhabditis briggsae</name>
    <dbReference type="NCBI Taxonomy" id="6238"/>
    <lineage>
        <taxon>Eukaryota</taxon>
        <taxon>Metazoa</taxon>
        <taxon>Ecdysozoa</taxon>
        <taxon>Nematoda</taxon>
        <taxon>Chromadorea</taxon>
        <taxon>Rhabditida</taxon>
        <taxon>Rhabditina</taxon>
        <taxon>Rhabditomorpha</taxon>
        <taxon>Rhabditoidea</taxon>
        <taxon>Rhabditidae</taxon>
        <taxon>Peloderinae</taxon>
        <taxon>Caenorhabditis</taxon>
    </lineage>
</organism>
<dbReference type="EMBL" id="HE601064">
    <property type="protein sequence ID" value="CAP28080.2"/>
    <property type="molecule type" value="Genomic_DNA"/>
</dbReference>
<dbReference type="WormBase" id="CBG08207">
    <property type="protein sequence ID" value="CBP41475"/>
    <property type="gene ID" value="WBGene00030047"/>
</dbReference>